<sequence length="502" mass="57271">MAALFKLPPELLLMIARSLRSYDSVTGRTEEFAPAASYVYYEEDDLAERQEKKLELVASLRKEIRFEQASLLSFSGTCKRFKSLLGPEVYYFIRDLSMKSEGLDQLEAMLVLLESRPDIRGHVRQVHLFMDDQTIFSGPWFSLNDLDHYPPLWRRVEGKCGESEEFTGLGDYLWHEEPDTVDDVHYIAFLLVMLLPSLSSVRGLSIFTHQAILAMVGHLFYQFPSLLIPELHGDSISRETGYSAESRIFCFVKPIQLPRRFARLSELRVAGSETGILQCPIYGHDYGNNITSITLRDIVAKQKDVAAFVRRFQGLRVFRYFGVDHWLPEDTTDIFPPPTKLLPATSIMKALKPHAGTLKTLCYDTEFEGSSGWEIFEDFVNLENLWVNSRNFVGTLDQNAFLNDDALARLPSSLKRLHIGGYITPLLPALSGLAALRRNDGAMPSLEEVAFKFSRWELRHELSWESRWDADARLLSDKVLGDFEELGVRALDQVNQLPGSWE</sequence>
<protein>
    <submittedName>
        <fullName evidence="1">Uncharacterized protein</fullName>
    </submittedName>
</protein>
<gene>
    <name evidence="1" type="ORF">CSOJ01_15278</name>
</gene>
<accession>A0A8H6INF6</accession>
<evidence type="ECO:0000313" key="1">
    <source>
        <dbReference type="EMBL" id="KAF6787285.1"/>
    </source>
</evidence>
<dbReference type="AlphaFoldDB" id="A0A8H6INF6"/>
<evidence type="ECO:0000313" key="2">
    <source>
        <dbReference type="Proteomes" id="UP000652219"/>
    </source>
</evidence>
<organism evidence="1 2">
    <name type="scientific">Colletotrichum sojae</name>
    <dbReference type="NCBI Taxonomy" id="2175907"/>
    <lineage>
        <taxon>Eukaryota</taxon>
        <taxon>Fungi</taxon>
        <taxon>Dikarya</taxon>
        <taxon>Ascomycota</taxon>
        <taxon>Pezizomycotina</taxon>
        <taxon>Sordariomycetes</taxon>
        <taxon>Hypocreomycetidae</taxon>
        <taxon>Glomerellales</taxon>
        <taxon>Glomerellaceae</taxon>
        <taxon>Colletotrichum</taxon>
        <taxon>Colletotrichum orchidearum species complex</taxon>
    </lineage>
</organism>
<keyword evidence="2" id="KW-1185">Reference proteome</keyword>
<proteinExistence type="predicted"/>
<reference evidence="1 2" key="1">
    <citation type="journal article" date="2020" name="Phytopathology">
        <title>Genome Sequence Resources of Colletotrichum truncatum, C. plurivorum, C. musicola, and C. sojae: Four Species Pathogenic to Soybean (Glycine max).</title>
        <authorList>
            <person name="Rogerio F."/>
            <person name="Boufleur T.R."/>
            <person name="Ciampi-Guillardi M."/>
            <person name="Sukno S.A."/>
            <person name="Thon M.R."/>
            <person name="Massola Junior N.S."/>
            <person name="Baroncelli R."/>
        </authorList>
    </citation>
    <scope>NUCLEOTIDE SEQUENCE [LARGE SCALE GENOMIC DNA]</scope>
    <source>
        <strain evidence="1 2">LFN0009</strain>
    </source>
</reference>
<name>A0A8H6INF6_9PEZI</name>
<dbReference type="EMBL" id="WIGN01000609">
    <property type="protein sequence ID" value="KAF6787285.1"/>
    <property type="molecule type" value="Genomic_DNA"/>
</dbReference>
<dbReference type="Proteomes" id="UP000652219">
    <property type="component" value="Unassembled WGS sequence"/>
</dbReference>
<comment type="caution">
    <text evidence="1">The sequence shown here is derived from an EMBL/GenBank/DDBJ whole genome shotgun (WGS) entry which is preliminary data.</text>
</comment>